<feature type="transmembrane region" description="Helical" evidence="5">
    <location>
        <begin position="161"/>
        <end position="181"/>
    </location>
</feature>
<dbReference type="GO" id="GO:0016020">
    <property type="term" value="C:membrane"/>
    <property type="evidence" value="ECO:0007669"/>
    <property type="project" value="UniProtKB-SubCell"/>
</dbReference>
<dbReference type="PANTHER" id="PTHR31465:SF1">
    <property type="entry name" value="PROTEIN RTA1-RELATED"/>
    <property type="match status" value="1"/>
</dbReference>
<feature type="transmembrane region" description="Helical" evidence="5">
    <location>
        <begin position="270"/>
        <end position="290"/>
    </location>
</feature>
<dbReference type="InterPro" id="IPR007568">
    <property type="entry name" value="RTA1"/>
</dbReference>
<accession>A0A8J2I7S3</accession>
<dbReference type="Proteomes" id="UP000676310">
    <property type="component" value="Unassembled WGS sequence"/>
</dbReference>
<evidence type="ECO:0008006" key="8">
    <source>
        <dbReference type="Google" id="ProtNLM"/>
    </source>
</evidence>
<sequence length="335" mass="37826">MANEPHPSIDDPNAYVLYRYVPSKVAAIIFVIAFGLTTCLHVFQLVRRRTWYFLPLVIGGIFETVGFVGRFLSNKDIWALGPYIMQSLLILVAPALFAASIYIILGRIMLMVDGERYSLVRQKRLTRTFVAGDVLSFFMQGAGSSIQSMGTMEDVHKGEKIIVGGLIFQLIFFTLFVVVAGDFHRRLINDIPVKKRYGPRTLLQKLRPNSRVDSSFTAVALLPRSAVNELPWKRHIYVLYGTSALILVRNVFRIAEYIEGNAGHLLSHEAYLYIFDALLMLTVMCLLNWIHPSEVTDLYNRRQAASLVELRMSASSLGQHDTSYSKPKATVQSMV</sequence>
<evidence type="ECO:0000313" key="6">
    <source>
        <dbReference type="EMBL" id="CAG5169163.1"/>
    </source>
</evidence>
<dbReference type="PANTHER" id="PTHR31465">
    <property type="entry name" value="PROTEIN RTA1-RELATED"/>
    <property type="match status" value="1"/>
</dbReference>
<dbReference type="RefSeq" id="XP_043170570.1">
    <property type="nucleotide sequence ID" value="XM_043314635.1"/>
</dbReference>
<keyword evidence="7" id="KW-1185">Reference proteome</keyword>
<evidence type="ECO:0000256" key="2">
    <source>
        <dbReference type="ARBA" id="ARBA00022692"/>
    </source>
</evidence>
<comment type="caution">
    <text evidence="6">The sequence shown here is derived from an EMBL/GenBank/DDBJ whole genome shotgun (WGS) entry which is preliminary data.</text>
</comment>
<name>A0A8J2I7S3_9PLEO</name>
<keyword evidence="2 5" id="KW-0812">Transmembrane</keyword>
<reference evidence="6" key="1">
    <citation type="submission" date="2021-05" db="EMBL/GenBank/DDBJ databases">
        <authorList>
            <person name="Stam R."/>
        </authorList>
    </citation>
    <scope>NUCLEOTIDE SEQUENCE</scope>
    <source>
        <strain evidence="6">CS162</strain>
    </source>
</reference>
<evidence type="ECO:0000313" key="7">
    <source>
        <dbReference type="Proteomes" id="UP000676310"/>
    </source>
</evidence>
<feature type="transmembrane region" description="Helical" evidence="5">
    <location>
        <begin position="237"/>
        <end position="258"/>
    </location>
</feature>
<dbReference type="EMBL" id="CAJRGZ010000020">
    <property type="protein sequence ID" value="CAG5169163.1"/>
    <property type="molecule type" value="Genomic_DNA"/>
</dbReference>
<evidence type="ECO:0000256" key="5">
    <source>
        <dbReference type="SAM" id="Phobius"/>
    </source>
</evidence>
<evidence type="ECO:0000256" key="4">
    <source>
        <dbReference type="ARBA" id="ARBA00023136"/>
    </source>
</evidence>
<comment type="subcellular location">
    <subcellularLocation>
        <location evidence="1">Membrane</location>
        <topology evidence="1">Multi-pass membrane protein</topology>
    </subcellularLocation>
</comment>
<feature type="transmembrane region" description="Helical" evidence="5">
    <location>
        <begin position="125"/>
        <end position="141"/>
    </location>
</feature>
<evidence type="ECO:0000256" key="3">
    <source>
        <dbReference type="ARBA" id="ARBA00022989"/>
    </source>
</evidence>
<organism evidence="6 7">
    <name type="scientific">Alternaria atra</name>
    <dbReference type="NCBI Taxonomy" id="119953"/>
    <lineage>
        <taxon>Eukaryota</taxon>
        <taxon>Fungi</taxon>
        <taxon>Dikarya</taxon>
        <taxon>Ascomycota</taxon>
        <taxon>Pezizomycotina</taxon>
        <taxon>Dothideomycetes</taxon>
        <taxon>Pleosporomycetidae</taxon>
        <taxon>Pleosporales</taxon>
        <taxon>Pleosporineae</taxon>
        <taxon>Pleosporaceae</taxon>
        <taxon>Alternaria</taxon>
        <taxon>Alternaria sect. Ulocladioides</taxon>
    </lineage>
</organism>
<evidence type="ECO:0000256" key="1">
    <source>
        <dbReference type="ARBA" id="ARBA00004141"/>
    </source>
</evidence>
<proteinExistence type="predicted"/>
<keyword evidence="3 5" id="KW-1133">Transmembrane helix</keyword>
<protein>
    <recommendedName>
        <fullName evidence="8">RTA1-domain-containing protein</fullName>
    </recommendedName>
</protein>
<dbReference type="GeneID" id="67018962"/>
<dbReference type="Pfam" id="PF04479">
    <property type="entry name" value="RTA1"/>
    <property type="match status" value="1"/>
</dbReference>
<feature type="transmembrane region" description="Helical" evidence="5">
    <location>
        <begin position="84"/>
        <end position="105"/>
    </location>
</feature>
<dbReference type="OrthoDB" id="3358017at2759"/>
<dbReference type="AlphaFoldDB" id="A0A8J2I7S3"/>
<feature type="transmembrane region" description="Helical" evidence="5">
    <location>
        <begin position="50"/>
        <end position="72"/>
    </location>
</feature>
<feature type="transmembrane region" description="Helical" evidence="5">
    <location>
        <begin position="25"/>
        <end position="43"/>
    </location>
</feature>
<gene>
    <name evidence="6" type="ORF">ALTATR162_LOCUS7009</name>
</gene>
<keyword evidence="4 5" id="KW-0472">Membrane</keyword>